<evidence type="ECO:0000259" key="1">
    <source>
        <dbReference type="Pfam" id="PF00646"/>
    </source>
</evidence>
<dbReference type="Pfam" id="PF00646">
    <property type="entry name" value="F-box"/>
    <property type="match status" value="1"/>
</dbReference>
<dbReference type="CDD" id="cd22160">
    <property type="entry name" value="F-box_AtFBL13-like"/>
    <property type="match status" value="1"/>
</dbReference>
<dbReference type="PANTHER" id="PTHR31900">
    <property type="entry name" value="F-BOX/RNI SUPERFAMILY PROTEIN-RELATED"/>
    <property type="match status" value="1"/>
</dbReference>
<accession>A0A6D2IFY4</accession>
<name>A0A6D2IFY4_9BRAS</name>
<sequence length="315" mass="36545">MRISNLSDDLLIKILSFLPTKVAVSTSILSKQWRFLWMWLPTLEYNDNEISVIAPLSASWLRYEEFINKNLPLHRAPIIETFLISFVRNRITHPEKLKLWVEIAVSRSVRELSVGYFSHSEEFFLSLPISLYACDSLMALKLQGKNVLVDVVPLTVSLPMPKLEEAEFRVSQVNEKVLESVTFVKRLSLSSLESVYPSVGIVMSQLEHLELRVYKNDWSKLLIWLLRNSPKLRVLNLYVGFYRRDDEEYEPVDLKNEEESSVPECLLRSLETFEFSSHMGTQEERCFLSFFFTHASCLKSASVIHRAPRHGLQSI</sequence>
<keyword evidence="4" id="KW-1185">Reference proteome</keyword>
<evidence type="ECO:0008006" key="5">
    <source>
        <dbReference type="Google" id="ProtNLM"/>
    </source>
</evidence>
<proteinExistence type="predicted"/>
<dbReference type="InterPro" id="IPR001810">
    <property type="entry name" value="F-box_dom"/>
</dbReference>
<protein>
    <recommendedName>
        <fullName evidence="5">F-box domain-containing protein</fullName>
    </recommendedName>
</protein>
<dbReference type="PANTHER" id="PTHR31900:SF30">
    <property type="entry name" value="SUPERFAMILY PROTEIN, PUTATIVE-RELATED"/>
    <property type="match status" value="1"/>
</dbReference>
<evidence type="ECO:0000313" key="3">
    <source>
        <dbReference type="EMBL" id="CAA7024114.1"/>
    </source>
</evidence>
<dbReference type="SUPFAM" id="SSF52047">
    <property type="entry name" value="RNI-like"/>
    <property type="match status" value="1"/>
</dbReference>
<dbReference type="InterPro" id="IPR006566">
    <property type="entry name" value="FBD"/>
</dbReference>
<dbReference type="SUPFAM" id="SSF81383">
    <property type="entry name" value="F-box domain"/>
    <property type="match status" value="1"/>
</dbReference>
<dbReference type="Proteomes" id="UP000467841">
    <property type="component" value="Unassembled WGS sequence"/>
</dbReference>
<dbReference type="EMBL" id="CACVBM020000865">
    <property type="protein sequence ID" value="CAA7024114.1"/>
    <property type="molecule type" value="Genomic_DNA"/>
</dbReference>
<dbReference type="OrthoDB" id="1098139at2759"/>
<feature type="domain" description="FBD" evidence="2">
    <location>
        <begin position="259"/>
        <end position="302"/>
    </location>
</feature>
<dbReference type="InterPro" id="IPR032675">
    <property type="entry name" value="LRR_dom_sf"/>
</dbReference>
<dbReference type="InterPro" id="IPR050232">
    <property type="entry name" value="FBL13/AtMIF1-like"/>
</dbReference>
<dbReference type="InterPro" id="IPR053781">
    <property type="entry name" value="F-box_AtFBL13-like"/>
</dbReference>
<comment type="caution">
    <text evidence="3">The sequence shown here is derived from an EMBL/GenBank/DDBJ whole genome shotgun (WGS) entry which is preliminary data.</text>
</comment>
<gene>
    <name evidence="3" type="ORF">MERR_LOCUS11349</name>
</gene>
<organism evidence="3 4">
    <name type="scientific">Microthlaspi erraticum</name>
    <dbReference type="NCBI Taxonomy" id="1685480"/>
    <lineage>
        <taxon>Eukaryota</taxon>
        <taxon>Viridiplantae</taxon>
        <taxon>Streptophyta</taxon>
        <taxon>Embryophyta</taxon>
        <taxon>Tracheophyta</taxon>
        <taxon>Spermatophyta</taxon>
        <taxon>Magnoliopsida</taxon>
        <taxon>eudicotyledons</taxon>
        <taxon>Gunneridae</taxon>
        <taxon>Pentapetalae</taxon>
        <taxon>rosids</taxon>
        <taxon>malvids</taxon>
        <taxon>Brassicales</taxon>
        <taxon>Brassicaceae</taxon>
        <taxon>Coluteocarpeae</taxon>
        <taxon>Microthlaspi</taxon>
    </lineage>
</organism>
<evidence type="ECO:0000313" key="4">
    <source>
        <dbReference type="Proteomes" id="UP000467841"/>
    </source>
</evidence>
<dbReference type="AlphaFoldDB" id="A0A6D2IFY4"/>
<reference evidence="3" key="1">
    <citation type="submission" date="2020-01" db="EMBL/GenBank/DDBJ databases">
        <authorList>
            <person name="Mishra B."/>
        </authorList>
    </citation>
    <scope>NUCLEOTIDE SEQUENCE [LARGE SCALE GENOMIC DNA]</scope>
</reference>
<evidence type="ECO:0000259" key="2">
    <source>
        <dbReference type="Pfam" id="PF08387"/>
    </source>
</evidence>
<feature type="domain" description="F-box" evidence="1">
    <location>
        <begin position="3"/>
        <end position="41"/>
    </location>
</feature>
<dbReference type="Gene3D" id="3.80.10.10">
    <property type="entry name" value="Ribonuclease Inhibitor"/>
    <property type="match status" value="1"/>
</dbReference>
<dbReference type="InterPro" id="IPR036047">
    <property type="entry name" value="F-box-like_dom_sf"/>
</dbReference>
<dbReference type="Pfam" id="PF08387">
    <property type="entry name" value="FBD"/>
    <property type="match status" value="1"/>
</dbReference>